<dbReference type="Proteomes" id="UP000306272">
    <property type="component" value="Unassembled WGS sequence"/>
</dbReference>
<evidence type="ECO:0000313" key="1">
    <source>
        <dbReference type="EMBL" id="TNB96216.1"/>
    </source>
</evidence>
<keyword evidence="2" id="KW-1185">Reference proteome</keyword>
<organism evidence="1 2">
    <name type="scientific">Pseudomonas jessenii</name>
    <dbReference type="NCBI Taxonomy" id="77298"/>
    <lineage>
        <taxon>Bacteria</taxon>
        <taxon>Pseudomonadati</taxon>
        <taxon>Pseudomonadota</taxon>
        <taxon>Gammaproteobacteria</taxon>
        <taxon>Pseudomonadales</taxon>
        <taxon>Pseudomonadaceae</taxon>
        <taxon>Pseudomonas</taxon>
    </lineage>
</organism>
<proteinExistence type="predicted"/>
<accession>A0A5C4L069</accession>
<dbReference type="RefSeq" id="WP_139054490.1">
    <property type="nucleotide sequence ID" value="NZ_VDDB01000009.1"/>
</dbReference>
<evidence type="ECO:0000313" key="2">
    <source>
        <dbReference type="Proteomes" id="UP000306272"/>
    </source>
</evidence>
<reference evidence="1" key="1">
    <citation type="submission" date="2019-06" db="EMBL/GenBank/DDBJ databases">
        <title>Pseudomonas-derived Butenolides : (Bio)synthesis of Styrolides.</title>
        <authorList>
            <person name="Klapper M."/>
            <person name="Chowdhury S."/>
            <person name="Stallforth P."/>
        </authorList>
    </citation>
    <scope>NUCLEOTIDE SEQUENCE [LARGE SCALE GENOMIC DNA]</scope>
    <source>
        <strain evidence="1">EC-S101</strain>
    </source>
</reference>
<sequence length="97" mass="10599">MSQTHHFGSGSFKKELWVASKKIFPKLTDVNVEFQSGQWEWIIADSAGNFVRSVNGGGGGWHGINLPSLGLYGDYSIGFRSTSSDTKKIVQGDINYG</sequence>
<comment type="caution">
    <text evidence="1">The sequence shown here is derived from an EMBL/GenBank/DDBJ whole genome shotgun (WGS) entry which is preliminary data.</text>
</comment>
<name>A0A5C4L069_PSEJE</name>
<protein>
    <submittedName>
        <fullName evidence="1">Uncharacterized protein</fullName>
    </submittedName>
</protein>
<dbReference type="EMBL" id="VDDB01000009">
    <property type="protein sequence ID" value="TNB96216.1"/>
    <property type="molecule type" value="Genomic_DNA"/>
</dbReference>
<dbReference type="AlphaFoldDB" id="A0A5C4L069"/>
<gene>
    <name evidence="1" type="ORF">FHG55_12055</name>
</gene>